<comment type="subunit">
    <text evidence="4">The 20S proteasome core is composed of 28 subunits that are arranged in four stacked rings, resulting in a barrel-shaped structure. The two end rings are each formed by seven alpha subunits, and the two central rings are each formed by seven beta subunits.</text>
</comment>
<dbReference type="GO" id="GO:0006511">
    <property type="term" value="P:ubiquitin-dependent protein catabolic process"/>
    <property type="evidence" value="ECO:0007669"/>
    <property type="project" value="InterPro"/>
</dbReference>
<evidence type="ECO:0000256" key="1">
    <source>
        <dbReference type="ARBA" id="ARBA00002000"/>
    </source>
</evidence>
<dbReference type="Pfam" id="PF00227">
    <property type="entry name" value="Proteasome"/>
    <property type="match status" value="1"/>
</dbReference>
<dbReference type="PANTHER" id="PTHR11599">
    <property type="entry name" value="PROTEASOME SUBUNIT ALPHA/BETA"/>
    <property type="match status" value="1"/>
</dbReference>
<dbReference type="SUPFAM" id="SSF56235">
    <property type="entry name" value="N-terminal nucleophile aminohydrolases (Ntn hydrolases)"/>
    <property type="match status" value="1"/>
</dbReference>
<dbReference type="InterPro" id="IPR050115">
    <property type="entry name" value="Proteasome_alpha"/>
</dbReference>
<evidence type="ECO:0000259" key="5">
    <source>
        <dbReference type="PROSITE" id="PS00388"/>
    </source>
</evidence>
<evidence type="ECO:0000313" key="7">
    <source>
        <dbReference type="RefSeq" id="XP_030079961.1"/>
    </source>
</evidence>
<dbReference type="RefSeq" id="XP_030079961.1">
    <property type="nucleotide sequence ID" value="XM_030224101.1"/>
</dbReference>
<evidence type="ECO:0000256" key="2">
    <source>
        <dbReference type="ARBA" id="ARBA00022942"/>
    </source>
</evidence>
<comment type="similarity">
    <text evidence="3 4">Belongs to the peptidase T1A family.</text>
</comment>
<dbReference type="OMA" id="EMAMVTQ"/>
<dbReference type="PROSITE" id="PS00388">
    <property type="entry name" value="PROTEASOME_ALPHA_1"/>
    <property type="match status" value="1"/>
</dbReference>
<dbReference type="InterPro" id="IPR000426">
    <property type="entry name" value="Proteasome_asu_N"/>
</dbReference>
<dbReference type="GeneID" id="111605297"/>
<dbReference type="OrthoDB" id="10313070at2759"/>
<dbReference type="AlphaFoldDB" id="A0A6J2SS65"/>
<proteinExistence type="inferred from homology"/>
<dbReference type="KEGG" id="dhe:111605297"/>
<dbReference type="SMART" id="SM00948">
    <property type="entry name" value="Proteasome_A_N"/>
    <property type="match status" value="1"/>
</dbReference>
<dbReference type="InterPro" id="IPR001353">
    <property type="entry name" value="Proteasome_sua/b"/>
</dbReference>
<feature type="domain" description="Proteasome alpha-type subunits" evidence="5">
    <location>
        <begin position="9"/>
        <end position="31"/>
    </location>
</feature>
<dbReference type="Gene3D" id="3.60.20.10">
    <property type="entry name" value="Glutamine Phosphoribosylpyrophosphate, subunit 1, domain 1"/>
    <property type="match status" value="1"/>
</dbReference>
<dbReference type="Pfam" id="PF10584">
    <property type="entry name" value="Proteasome_A_N"/>
    <property type="match status" value="1"/>
</dbReference>
<evidence type="ECO:0000256" key="3">
    <source>
        <dbReference type="PROSITE-ProRule" id="PRU00808"/>
    </source>
</evidence>
<dbReference type="InterPro" id="IPR029055">
    <property type="entry name" value="Ntn_hydrolases_N"/>
</dbReference>
<keyword evidence="2 3" id="KW-0647">Proteasome</keyword>
<keyword evidence="4" id="KW-0963">Cytoplasm</keyword>
<name>A0A6J2SS65_DROHY</name>
<accession>A0A6J2SS65</accession>
<dbReference type="GO" id="GO:0005634">
    <property type="term" value="C:nucleus"/>
    <property type="evidence" value="ECO:0007669"/>
    <property type="project" value="UniProtKB-SubCell"/>
</dbReference>
<comment type="function">
    <text evidence="1">The proteasome is a multicatalytic proteinase complex which is characterized by its ability to cleave peptides with Arg, Phe, Tyr, Leu, and Glu adjacent to the leaving group at neutral or slightly basic pH. The proteasome has an ATP-dependent proteolytic activity.</text>
</comment>
<protein>
    <recommendedName>
        <fullName evidence="4">Proteasome subunit alpha type</fullName>
    </recommendedName>
</protein>
<dbReference type="GO" id="GO:0005737">
    <property type="term" value="C:cytoplasm"/>
    <property type="evidence" value="ECO:0007669"/>
    <property type="project" value="UniProtKB-SubCell"/>
</dbReference>
<reference evidence="7" key="1">
    <citation type="submission" date="2025-08" db="UniProtKB">
        <authorList>
            <consortium name="RefSeq"/>
        </authorList>
    </citation>
    <scope>IDENTIFICATION</scope>
    <source>
        <strain evidence="7">15085-1641.00</strain>
        <tissue evidence="7">Whole body</tissue>
    </source>
</reference>
<dbReference type="GO" id="GO:0019773">
    <property type="term" value="C:proteasome core complex, alpha-subunit complex"/>
    <property type="evidence" value="ECO:0007669"/>
    <property type="project" value="UniProtKB-UniRule"/>
</dbReference>
<dbReference type="InterPro" id="IPR023332">
    <property type="entry name" value="Proteasome_alpha-type"/>
</dbReference>
<evidence type="ECO:0000313" key="6">
    <source>
        <dbReference type="Proteomes" id="UP000504633"/>
    </source>
</evidence>
<keyword evidence="6" id="KW-1185">Reference proteome</keyword>
<organism evidence="6 7">
    <name type="scientific">Drosophila hydei</name>
    <name type="common">Fruit fly</name>
    <dbReference type="NCBI Taxonomy" id="7224"/>
    <lineage>
        <taxon>Eukaryota</taxon>
        <taxon>Metazoa</taxon>
        <taxon>Ecdysozoa</taxon>
        <taxon>Arthropoda</taxon>
        <taxon>Hexapoda</taxon>
        <taxon>Insecta</taxon>
        <taxon>Pterygota</taxon>
        <taxon>Neoptera</taxon>
        <taxon>Endopterygota</taxon>
        <taxon>Diptera</taxon>
        <taxon>Brachycera</taxon>
        <taxon>Muscomorpha</taxon>
        <taxon>Ephydroidea</taxon>
        <taxon>Drosophilidae</taxon>
        <taxon>Drosophila</taxon>
    </lineage>
</organism>
<gene>
    <name evidence="7" type="primary">LOC111605297</name>
</gene>
<sequence>MARCGTAGFDRHITVFSPDGRLYQVEYAYKAVVGENRTTVALTGANCVVLLIQRKPVNHMTIAATATRLFSVSKGVGCAMLGRLADARSQVNRAVQESATYEYTYGYPMPIDVLGFRMADINQVYTQNAEMRPMGCSMVLVSYDSEFGPMIYCTDPSGACIGYRACVFGTNMKRGNLYVDRLYKPNMNTDRTIRLAINSLSYALDKMLKASDFEMAIVTKSNPNFYMLSESEIKSHLSRMVSGRRKRKA</sequence>
<dbReference type="PROSITE" id="PS51475">
    <property type="entry name" value="PROTEASOME_ALPHA_2"/>
    <property type="match status" value="1"/>
</dbReference>
<evidence type="ECO:0000256" key="4">
    <source>
        <dbReference type="RuleBase" id="RU000551"/>
    </source>
</evidence>
<comment type="subcellular location">
    <subcellularLocation>
        <location evidence="4">Cytoplasm</location>
    </subcellularLocation>
    <subcellularLocation>
        <location evidence="4">Nucleus</location>
    </subcellularLocation>
</comment>
<dbReference type="Proteomes" id="UP000504633">
    <property type="component" value="Unplaced"/>
</dbReference>
<keyword evidence="4" id="KW-0539">Nucleus</keyword>